<reference evidence="1" key="1">
    <citation type="submission" date="2013-11" db="EMBL/GenBank/DDBJ databases">
        <title>The Genome Sequence of Phytophthora parasitica CHvinca01.</title>
        <authorList>
            <consortium name="The Broad Institute Genomics Platform"/>
            <person name="Russ C."/>
            <person name="Tyler B."/>
            <person name="Panabieres F."/>
            <person name="Shan W."/>
            <person name="Tripathy S."/>
            <person name="Grunwald N."/>
            <person name="Machado M."/>
            <person name="Johnson C.S."/>
            <person name="Arredondo F."/>
            <person name="Hong C."/>
            <person name="Coffey M."/>
            <person name="Young S.K."/>
            <person name="Zeng Q."/>
            <person name="Gargeya S."/>
            <person name="Fitzgerald M."/>
            <person name="Abouelleil A."/>
            <person name="Alvarado L."/>
            <person name="Chapman S.B."/>
            <person name="Gainer-Dewar J."/>
            <person name="Goldberg J."/>
            <person name="Griggs A."/>
            <person name="Gujja S."/>
            <person name="Hansen M."/>
            <person name="Howarth C."/>
            <person name="Imamovic A."/>
            <person name="Ireland A."/>
            <person name="Larimer J."/>
            <person name="McCowan C."/>
            <person name="Murphy C."/>
            <person name="Pearson M."/>
            <person name="Poon T.W."/>
            <person name="Priest M."/>
            <person name="Roberts A."/>
            <person name="Saif S."/>
            <person name="Shea T."/>
            <person name="Sykes S."/>
            <person name="Wortman J."/>
            <person name="Nusbaum C."/>
            <person name="Birren B."/>
        </authorList>
    </citation>
    <scope>NUCLEOTIDE SEQUENCE [LARGE SCALE GENOMIC DNA]</scope>
    <source>
        <strain evidence="1">CHvinca01</strain>
    </source>
</reference>
<dbReference type="AlphaFoldDB" id="W2LBG4"/>
<proteinExistence type="predicted"/>
<sequence length="112" mass="11780">MLLIQVAKVHPPHTNHSKVTAITPVGSVVSTTKEITHSSRHPGVSHLPGPARRFATPGNVNAGSCAGTCETLSLDKLLIIQDISISDGQSLNGSRDHIAIIATALKMCRGRI</sequence>
<dbReference type="EMBL" id="KI679352">
    <property type="protein sequence ID" value="ETL94722.1"/>
    <property type="molecule type" value="Genomic_DNA"/>
</dbReference>
<protein>
    <submittedName>
        <fullName evidence="1">Uncharacterized protein</fullName>
    </submittedName>
</protein>
<evidence type="ECO:0000313" key="1">
    <source>
        <dbReference type="EMBL" id="ETL94722.1"/>
    </source>
</evidence>
<accession>W2LBG4</accession>
<organism evidence="1">
    <name type="scientific">Phytophthora nicotianae</name>
    <name type="common">Potato buckeye rot agent</name>
    <name type="synonym">Phytophthora parasitica</name>
    <dbReference type="NCBI Taxonomy" id="4792"/>
    <lineage>
        <taxon>Eukaryota</taxon>
        <taxon>Sar</taxon>
        <taxon>Stramenopiles</taxon>
        <taxon>Oomycota</taxon>
        <taxon>Peronosporomycetes</taxon>
        <taxon>Peronosporales</taxon>
        <taxon>Peronosporaceae</taxon>
        <taxon>Phytophthora</taxon>
    </lineage>
</organism>
<dbReference type="Proteomes" id="UP000054423">
    <property type="component" value="Unassembled WGS sequence"/>
</dbReference>
<name>W2LBG4_PHYNI</name>
<gene>
    <name evidence="1" type="ORF">L917_07383</name>
</gene>
<feature type="non-terminal residue" evidence="1">
    <location>
        <position position="112"/>
    </location>
</feature>